<gene>
    <name evidence="1" type="ORF">H9888_04355</name>
</gene>
<dbReference type="Proteomes" id="UP000823926">
    <property type="component" value="Unassembled WGS sequence"/>
</dbReference>
<evidence type="ECO:0000313" key="2">
    <source>
        <dbReference type="Proteomes" id="UP000823926"/>
    </source>
</evidence>
<proteinExistence type="predicted"/>
<dbReference type="Pfam" id="PF05258">
    <property type="entry name" value="DciA"/>
    <property type="match status" value="1"/>
</dbReference>
<reference evidence="1" key="1">
    <citation type="journal article" date="2021" name="PeerJ">
        <title>Extensive microbial diversity within the chicken gut microbiome revealed by metagenomics and culture.</title>
        <authorList>
            <person name="Gilroy R."/>
            <person name="Ravi A."/>
            <person name="Getino M."/>
            <person name="Pursley I."/>
            <person name="Horton D.L."/>
            <person name="Alikhan N.F."/>
            <person name="Baker D."/>
            <person name="Gharbi K."/>
            <person name="Hall N."/>
            <person name="Watson M."/>
            <person name="Adriaenssens E.M."/>
            <person name="Foster-Nyarko E."/>
            <person name="Jarju S."/>
            <person name="Secka A."/>
            <person name="Antonio M."/>
            <person name="Oren A."/>
            <person name="Chaudhuri R.R."/>
            <person name="La Ragione R."/>
            <person name="Hildebrand F."/>
            <person name="Pallen M.J."/>
        </authorList>
    </citation>
    <scope>NUCLEOTIDE SEQUENCE</scope>
    <source>
        <strain evidence="1">ChiBcec15-1070</strain>
    </source>
</reference>
<accession>A0A9D1QCS8</accession>
<dbReference type="EMBL" id="DXHL01000021">
    <property type="protein sequence ID" value="HIW10718.1"/>
    <property type="molecule type" value="Genomic_DNA"/>
</dbReference>
<dbReference type="PANTHER" id="PTHR36456">
    <property type="entry name" value="UPF0232 PROTEIN SCO3875"/>
    <property type="match status" value="1"/>
</dbReference>
<sequence>MRRTEPMSVGQLLDEYFRNRQLGPAAMEGRAVELWAEVVGEYVARVTEDVYIRNGVLYVSFSSAAVRAEIFMRRRLLMDQLNARLRGRVVRNIVVR</sequence>
<dbReference type="PANTHER" id="PTHR36456:SF1">
    <property type="entry name" value="UPF0232 PROTEIN SCO3875"/>
    <property type="match status" value="1"/>
</dbReference>
<dbReference type="InterPro" id="IPR007922">
    <property type="entry name" value="DciA-like"/>
</dbReference>
<evidence type="ECO:0000313" key="1">
    <source>
        <dbReference type="EMBL" id="HIW10718.1"/>
    </source>
</evidence>
<protein>
    <submittedName>
        <fullName evidence="1">DUF721 domain-containing protein</fullName>
    </submittedName>
</protein>
<comment type="caution">
    <text evidence="1">The sequence shown here is derived from an EMBL/GenBank/DDBJ whole genome shotgun (WGS) entry which is preliminary data.</text>
</comment>
<organism evidence="1 2">
    <name type="scientific">Candidatus Rikenella faecigallinarum</name>
    <dbReference type="NCBI Taxonomy" id="2838745"/>
    <lineage>
        <taxon>Bacteria</taxon>
        <taxon>Pseudomonadati</taxon>
        <taxon>Bacteroidota</taxon>
        <taxon>Bacteroidia</taxon>
        <taxon>Bacteroidales</taxon>
        <taxon>Rikenellaceae</taxon>
        <taxon>Rikenella</taxon>
    </lineage>
</organism>
<name>A0A9D1QCS8_9BACT</name>
<dbReference type="AlphaFoldDB" id="A0A9D1QCS8"/>
<reference evidence="1" key="2">
    <citation type="submission" date="2021-04" db="EMBL/GenBank/DDBJ databases">
        <authorList>
            <person name="Gilroy R."/>
        </authorList>
    </citation>
    <scope>NUCLEOTIDE SEQUENCE</scope>
    <source>
        <strain evidence="1">ChiBcec15-1070</strain>
    </source>
</reference>